<organism evidence="1 2">
    <name type="scientific">Nocardia jiangxiensis</name>
    <dbReference type="NCBI Taxonomy" id="282685"/>
    <lineage>
        <taxon>Bacteria</taxon>
        <taxon>Bacillati</taxon>
        <taxon>Actinomycetota</taxon>
        <taxon>Actinomycetes</taxon>
        <taxon>Mycobacteriales</taxon>
        <taxon>Nocardiaceae</taxon>
        <taxon>Nocardia</taxon>
    </lineage>
</organism>
<protein>
    <submittedName>
        <fullName evidence="1">Uncharacterized protein</fullName>
    </submittedName>
</protein>
<comment type="caution">
    <text evidence="1">The sequence shown here is derived from an EMBL/GenBank/DDBJ whole genome shotgun (WGS) entry which is preliminary data.</text>
</comment>
<accession>A0ABW6S636</accession>
<dbReference type="EMBL" id="JBIAQY010000008">
    <property type="protein sequence ID" value="MFF3570634.1"/>
    <property type="molecule type" value="Genomic_DNA"/>
</dbReference>
<sequence>MRFGQAAQSVVLSILRPGGLLSAVQIQRQAQLTGWSTRNALARLQARGLIVAIPYKGCWQISERGRALALTTRAPH</sequence>
<dbReference type="RefSeq" id="WP_040820228.1">
    <property type="nucleotide sequence ID" value="NZ_JBIAQY010000008.1"/>
</dbReference>
<evidence type="ECO:0000313" key="1">
    <source>
        <dbReference type="EMBL" id="MFF3570634.1"/>
    </source>
</evidence>
<dbReference type="InterPro" id="IPR036390">
    <property type="entry name" value="WH_DNA-bd_sf"/>
</dbReference>
<name>A0ABW6S636_9NOCA</name>
<reference evidence="1 2" key="1">
    <citation type="submission" date="2024-10" db="EMBL/GenBank/DDBJ databases">
        <title>The Natural Products Discovery Center: Release of the First 8490 Sequenced Strains for Exploring Actinobacteria Biosynthetic Diversity.</title>
        <authorList>
            <person name="Kalkreuter E."/>
            <person name="Kautsar S.A."/>
            <person name="Yang D."/>
            <person name="Bader C.D."/>
            <person name="Teijaro C.N."/>
            <person name="Fluegel L."/>
            <person name="Davis C.M."/>
            <person name="Simpson J.R."/>
            <person name="Lauterbach L."/>
            <person name="Steele A.D."/>
            <person name="Gui C."/>
            <person name="Meng S."/>
            <person name="Li G."/>
            <person name="Viehrig K."/>
            <person name="Ye F."/>
            <person name="Su P."/>
            <person name="Kiefer A.F."/>
            <person name="Nichols A."/>
            <person name="Cepeda A.J."/>
            <person name="Yan W."/>
            <person name="Fan B."/>
            <person name="Jiang Y."/>
            <person name="Adhikari A."/>
            <person name="Zheng C.-J."/>
            <person name="Schuster L."/>
            <person name="Cowan T.M."/>
            <person name="Smanski M.J."/>
            <person name="Chevrette M.G."/>
            <person name="De Carvalho L.P.S."/>
            <person name="Shen B."/>
        </authorList>
    </citation>
    <scope>NUCLEOTIDE SEQUENCE [LARGE SCALE GENOMIC DNA]</scope>
    <source>
        <strain evidence="1 2">NPDC002593</strain>
    </source>
</reference>
<dbReference type="SUPFAM" id="SSF46785">
    <property type="entry name" value="Winged helix' DNA-binding domain"/>
    <property type="match status" value="1"/>
</dbReference>
<dbReference type="Proteomes" id="UP001601992">
    <property type="component" value="Unassembled WGS sequence"/>
</dbReference>
<keyword evidence="2" id="KW-1185">Reference proteome</keyword>
<gene>
    <name evidence="1" type="ORF">ACFYXQ_22895</name>
</gene>
<proteinExistence type="predicted"/>
<evidence type="ECO:0000313" key="2">
    <source>
        <dbReference type="Proteomes" id="UP001601992"/>
    </source>
</evidence>